<dbReference type="RefSeq" id="WP_201946873.1">
    <property type="nucleotide sequence ID" value="NZ_JAERRJ010000004.1"/>
</dbReference>
<evidence type="ECO:0000256" key="1">
    <source>
        <dbReference type="ARBA" id="ARBA00023002"/>
    </source>
</evidence>
<dbReference type="PANTHER" id="PTHR11699">
    <property type="entry name" value="ALDEHYDE DEHYDROGENASE-RELATED"/>
    <property type="match status" value="1"/>
</dbReference>
<proteinExistence type="inferred from homology"/>
<dbReference type="EMBL" id="JAERRJ010000004">
    <property type="protein sequence ID" value="MBL1075154.1"/>
    <property type="molecule type" value="Genomic_DNA"/>
</dbReference>
<dbReference type="PROSITE" id="PS00070">
    <property type="entry name" value="ALDEHYDE_DEHYDR_CYS"/>
    <property type="match status" value="1"/>
</dbReference>
<dbReference type="Gene3D" id="3.40.309.10">
    <property type="entry name" value="Aldehyde Dehydrogenase, Chain A, domain 2"/>
    <property type="match status" value="1"/>
</dbReference>
<reference evidence="5 6" key="1">
    <citation type="submission" date="2021-01" db="EMBL/GenBank/DDBJ databases">
        <title>WGS of actinomycetes isolated from Thailand.</title>
        <authorList>
            <person name="Thawai C."/>
        </authorList>
    </citation>
    <scope>NUCLEOTIDE SEQUENCE [LARGE SCALE GENOMIC DNA]</scope>
    <source>
        <strain evidence="5 6">LPG 2</strain>
    </source>
</reference>
<dbReference type="EC" id="1.2.1.19" evidence="5"/>
<sequence length="476" mass="49920">MSTETLRNFIDGKFVESTASESFDLISPVDESVTGRSPISGNADIDAAVAAAARAFPAWKATTPSKRQAALLKLADAIEANSDALVAAQCRDTGQPMHLVASEEVAAGADHLRFFAGAARLLEGKSAGEYLEGFTSYVRREPVGVVGQVTPWNYPLMMAIWKIGPALATGNTVVLKPSDTTPGSTLLLAELSQGILPDGVLNIVLGDAATGAELVSHPDLSMVAITGSVRAGIAVASAAAQQVKRAHLELGGNAPVLVFGDADLATAADRIGDAAFFNAGQDCTAATRVLVHESVHDAFVEALVKKAETVRPGRPDDTEAAYGPLNNPRHFASVTGKLAALPEHAQVRTGGTRIGDKGFYLSPTVITGVRQDDAIVQEEIFGPVITVQSFADEAEGTKLANDVVYGLASSVWTRDHGVVQRVSAALNFGAVWVNCHIPLVAEMPHGGFKQSGYGKDLSAYGVEDYTRVKHVMSAHD</sequence>
<keyword evidence="1 3" id="KW-0560">Oxidoreductase</keyword>
<protein>
    <submittedName>
        <fullName evidence="5">Aminobutyraldehyde dehydrogenase</fullName>
        <ecNumber evidence="5">1.2.1.19</ecNumber>
    </submittedName>
</protein>
<dbReference type="InterPro" id="IPR016163">
    <property type="entry name" value="Ald_DH_C"/>
</dbReference>
<name>A0ABS1M4M5_9NOCA</name>
<dbReference type="Proteomes" id="UP000602198">
    <property type="component" value="Unassembled WGS sequence"/>
</dbReference>
<organism evidence="5 6">
    <name type="scientific">Nocardia acididurans</name>
    <dbReference type="NCBI Taxonomy" id="2802282"/>
    <lineage>
        <taxon>Bacteria</taxon>
        <taxon>Bacillati</taxon>
        <taxon>Actinomycetota</taxon>
        <taxon>Actinomycetes</taxon>
        <taxon>Mycobacteriales</taxon>
        <taxon>Nocardiaceae</taxon>
        <taxon>Nocardia</taxon>
    </lineage>
</organism>
<dbReference type="Gene3D" id="3.40.605.10">
    <property type="entry name" value="Aldehyde Dehydrogenase, Chain A, domain 1"/>
    <property type="match status" value="1"/>
</dbReference>
<dbReference type="InterPro" id="IPR029510">
    <property type="entry name" value="Ald_DH_CS_GLU"/>
</dbReference>
<evidence type="ECO:0000256" key="2">
    <source>
        <dbReference type="PROSITE-ProRule" id="PRU10007"/>
    </source>
</evidence>
<dbReference type="PROSITE" id="PS00687">
    <property type="entry name" value="ALDEHYDE_DEHYDR_GLU"/>
    <property type="match status" value="1"/>
</dbReference>
<evidence type="ECO:0000259" key="4">
    <source>
        <dbReference type="Pfam" id="PF00171"/>
    </source>
</evidence>
<dbReference type="InterPro" id="IPR016161">
    <property type="entry name" value="Ald_DH/histidinol_DH"/>
</dbReference>
<gene>
    <name evidence="5" type="ORF">JK358_12205</name>
</gene>
<dbReference type="NCBIfam" id="NF010000">
    <property type="entry name" value="PRK13473.1"/>
    <property type="match status" value="1"/>
</dbReference>
<evidence type="ECO:0000313" key="6">
    <source>
        <dbReference type="Proteomes" id="UP000602198"/>
    </source>
</evidence>
<dbReference type="InterPro" id="IPR016162">
    <property type="entry name" value="Ald_DH_N"/>
</dbReference>
<feature type="active site" evidence="2">
    <location>
        <position position="249"/>
    </location>
</feature>
<accession>A0ABS1M4M5</accession>
<dbReference type="InterPro" id="IPR016160">
    <property type="entry name" value="Ald_DH_CS_CYS"/>
</dbReference>
<evidence type="ECO:0000256" key="3">
    <source>
        <dbReference type="RuleBase" id="RU003345"/>
    </source>
</evidence>
<keyword evidence="6" id="KW-1185">Reference proteome</keyword>
<dbReference type="GO" id="GO:0019145">
    <property type="term" value="F:aminobutyraldehyde dehydrogenase (NAD+) activity"/>
    <property type="evidence" value="ECO:0007669"/>
    <property type="project" value="UniProtKB-EC"/>
</dbReference>
<dbReference type="InterPro" id="IPR015590">
    <property type="entry name" value="Aldehyde_DH_dom"/>
</dbReference>
<evidence type="ECO:0000313" key="5">
    <source>
        <dbReference type="EMBL" id="MBL1075154.1"/>
    </source>
</evidence>
<dbReference type="Pfam" id="PF00171">
    <property type="entry name" value="Aldedh"/>
    <property type="match status" value="1"/>
</dbReference>
<comment type="caution">
    <text evidence="5">The sequence shown here is derived from an EMBL/GenBank/DDBJ whole genome shotgun (WGS) entry which is preliminary data.</text>
</comment>
<comment type="similarity">
    <text evidence="3">Belongs to the aldehyde dehydrogenase family.</text>
</comment>
<feature type="domain" description="Aldehyde dehydrogenase" evidence="4">
    <location>
        <begin position="14"/>
        <end position="471"/>
    </location>
</feature>
<dbReference type="SUPFAM" id="SSF53720">
    <property type="entry name" value="ALDH-like"/>
    <property type="match status" value="1"/>
</dbReference>